<dbReference type="Proteomes" id="UP000015354">
    <property type="component" value="Unassembled WGS sequence"/>
</dbReference>
<dbReference type="Pfam" id="PF13246">
    <property type="entry name" value="Cation_ATPase"/>
    <property type="match status" value="1"/>
</dbReference>
<keyword evidence="2" id="KW-1133">Transmembrane helix</keyword>
<dbReference type="GO" id="GO:0005388">
    <property type="term" value="F:P-type calcium transporter activity"/>
    <property type="evidence" value="ECO:0007669"/>
    <property type="project" value="TreeGrafter"/>
</dbReference>
<dbReference type="GO" id="GO:0005886">
    <property type="term" value="C:plasma membrane"/>
    <property type="evidence" value="ECO:0007669"/>
    <property type="project" value="TreeGrafter"/>
</dbReference>
<evidence type="ECO:0000256" key="1">
    <source>
        <dbReference type="ARBA" id="ARBA00022842"/>
    </source>
</evidence>
<proteinExistence type="predicted"/>
<dbReference type="AlphaFoldDB" id="S9TPN2"/>
<sequence>MKTLLYLTVVSLALATTAFVHYHFVFISLLCIAQWEKHIVADNSFKCSIEIAQKLGACKTVCIQDEGNLLLYGEMLSFTVITFEKNGQPSIYEWAKSFAHETDPHKKNGNSLTKDAVQNDEKLEMLLTILVLFRNAFTRAPSFDSPPTMQTYGTAFFLLGEIVNQLLSQTTASHHFLSTFAHEKENMWARERLLSFESGTTGLLIRSVGCHTSLCLLVGGEPESVLTGCSRIMVENGQVKELDSDLREVIKSRVEAMRQHYRVQCVALAFKPVRNTRSECDEKLLTLVGLCGVSHAPHPHDAHQVEKLHKNDISVKAVATDFKRVASEESSVSPIVHGVLVRKRMRVDCRQQDGVELQEIGDGVVISCEQLESAVHAVLASRALLANLKLLYRFLLRSGCCQIVCIGIPALFGTPVIVTPLQFMLTNMLQCTLFAVALGRTKPQQVKKDAVAFTLLDASKDVLCGTCAGGAAASAFMWWFMTIGFEWSELLSSAKCADAANWKCTTLSNPIEARSLALAVCTVLDIVSGFQALNKNGSIAFMRPLTNTSLFFSSVIYFSVLVVLPQFTCFSSVLLTDPVRVQSVKLVSQLNTVEFCQTLLMFAFPLIFAEEFIKLVSIIWQH</sequence>
<dbReference type="PANTHER" id="PTHR24093:SF506">
    <property type="entry name" value="CATION-TRANSPORTING ATPASE PMA1"/>
    <property type="match status" value="1"/>
</dbReference>
<keyword evidence="2" id="KW-0812">Transmembrane</keyword>
<dbReference type="InterPro" id="IPR023298">
    <property type="entry name" value="ATPase_P-typ_TM_dom_sf"/>
</dbReference>
<dbReference type="PANTHER" id="PTHR24093">
    <property type="entry name" value="CATION TRANSPORTING ATPASE"/>
    <property type="match status" value="1"/>
</dbReference>
<dbReference type="SUPFAM" id="SSF81665">
    <property type="entry name" value="Calcium ATPase, transmembrane domain M"/>
    <property type="match status" value="1"/>
</dbReference>
<evidence type="ECO:0000313" key="3">
    <source>
        <dbReference type="EMBL" id="EPY20262.1"/>
    </source>
</evidence>
<feature type="transmembrane region" description="Helical" evidence="2">
    <location>
        <begin position="595"/>
        <end position="613"/>
    </location>
</feature>
<dbReference type="GO" id="GO:0000166">
    <property type="term" value="F:nucleotide binding"/>
    <property type="evidence" value="ECO:0007669"/>
    <property type="project" value="InterPro"/>
</dbReference>
<protein>
    <submittedName>
        <fullName evidence="3">Ca2+ transporting ATPase, sarcoplasmic/endoplasmic reticulum</fullName>
    </submittedName>
</protein>
<comment type="caution">
    <text evidence="3">The sequence shown here is derived from an EMBL/GenBank/DDBJ whole genome shotgun (WGS) entry which is preliminary data.</text>
</comment>
<name>S9TPN2_9TRYP</name>
<feature type="transmembrane region" description="Helical" evidence="2">
    <location>
        <begin position="555"/>
        <end position="575"/>
    </location>
</feature>
<dbReference type="Gene3D" id="3.40.1110.10">
    <property type="entry name" value="Calcium-transporting ATPase, cytoplasmic domain N"/>
    <property type="match status" value="1"/>
</dbReference>
<keyword evidence="2" id="KW-0472">Membrane</keyword>
<accession>S9TPN2</accession>
<reference evidence="3 4" key="1">
    <citation type="journal article" date="2013" name="PLoS ONE">
        <title>Predicting the Proteins of Angomonas deanei, Strigomonas culicis and Their Respective Endosymbionts Reveals New Aspects of the Trypanosomatidae Family.</title>
        <authorList>
            <person name="Motta M.C."/>
            <person name="Martins A.C."/>
            <person name="de Souza S.S."/>
            <person name="Catta-Preta C.M."/>
            <person name="Silva R."/>
            <person name="Klein C.C."/>
            <person name="de Almeida L.G."/>
            <person name="de Lima Cunha O."/>
            <person name="Ciapina L.P."/>
            <person name="Brocchi M."/>
            <person name="Colabardini A.C."/>
            <person name="de Araujo Lima B."/>
            <person name="Machado C.R."/>
            <person name="de Almeida Soares C.M."/>
            <person name="Probst C.M."/>
            <person name="de Menezes C.B."/>
            <person name="Thompson C.E."/>
            <person name="Bartholomeu D.C."/>
            <person name="Gradia D.F."/>
            <person name="Pavoni D.P."/>
            <person name="Grisard E.C."/>
            <person name="Fantinatti-Garboggini F."/>
            <person name="Marchini F.K."/>
            <person name="Rodrigues-Luiz G.F."/>
            <person name="Wagner G."/>
            <person name="Goldman G.H."/>
            <person name="Fietto J.L."/>
            <person name="Elias M.C."/>
            <person name="Goldman M.H."/>
            <person name="Sagot M.F."/>
            <person name="Pereira M."/>
            <person name="Stoco P.H."/>
            <person name="de Mendonca-Neto R.P."/>
            <person name="Teixeira S.M."/>
            <person name="Maciel T.E."/>
            <person name="de Oliveira Mendes T.A."/>
            <person name="Urmenyi T.P."/>
            <person name="de Souza W."/>
            <person name="Schenkman S."/>
            <person name="de Vasconcelos A.T."/>
        </authorList>
    </citation>
    <scope>NUCLEOTIDE SEQUENCE [LARGE SCALE GENOMIC DNA]</scope>
</reference>
<keyword evidence="4" id="KW-1185">Reference proteome</keyword>
<dbReference type="SUPFAM" id="SSF81660">
    <property type="entry name" value="Metal cation-transporting ATPase, ATP-binding domain N"/>
    <property type="match status" value="1"/>
</dbReference>
<keyword evidence="1" id="KW-0460">Magnesium</keyword>
<gene>
    <name evidence="3" type="ORF">STCU_09079</name>
</gene>
<organism evidence="3 4">
    <name type="scientific">Strigomonas culicis</name>
    <dbReference type="NCBI Taxonomy" id="28005"/>
    <lineage>
        <taxon>Eukaryota</taxon>
        <taxon>Discoba</taxon>
        <taxon>Euglenozoa</taxon>
        <taxon>Kinetoplastea</taxon>
        <taxon>Metakinetoplastina</taxon>
        <taxon>Trypanosomatida</taxon>
        <taxon>Trypanosomatidae</taxon>
        <taxon>Strigomonadinae</taxon>
        <taxon>Strigomonas</taxon>
    </lineage>
</organism>
<feature type="transmembrane region" description="Helical" evidence="2">
    <location>
        <begin position="424"/>
        <end position="441"/>
    </location>
</feature>
<dbReference type="InterPro" id="IPR023299">
    <property type="entry name" value="ATPase_P-typ_cyto_dom_N"/>
</dbReference>
<dbReference type="Gene3D" id="1.20.1110.10">
    <property type="entry name" value="Calcium-transporting ATPase, transmembrane domain"/>
    <property type="match status" value="1"/>
</dbReference>
<evidence type="ECO:0000256" key="2">
    <source>
        <dbReference type="SAM" id="Phobius"/>
    </source>
</evidence>
<evidence type="ECO:0000313" key="4">
    <source>
        <dbReference type="Proteomes" id="UP000015354"/>
    </source>
</evidence>
<dbReference type="EMBL" id="ATMH01009079">
    <property type="protein sequence ID" value="EPY20262.1"/>
    <property type="molecule type" value="Genomic_DNA"/>
</dbReference>